<dbReference type="Pfam" id="PF01966">
    <property type="entry name" value="HD"/>
    <property type="match status" value="1"/>
</dbReference>
<feature type="domain" description="HD" evidence="1">
    <location>
        <begin position="46"/>
        <end position="161"/>
    </location>
</feature>
<sequence length="164" mass="19916">MALYRIKQFYWGITSRIDFQDENFLKQHLNEKELMLFNRLNEHEKKHCIKTAMDAEKICLKNNTYNKILIKAALLHDIGKIEYSTNLIEKSFMVVLNKLFKEKMKKYKKYKVVDVFYNHPENGYKILKKYNYDERFLYLIKNHHNNDIIGDKELDILKQCDNKN</sequence>
<organism evidence="2 3">
    <name type="scientific">Clostridium brassicae</name>
    <dbReference type="NCBI Taxonomy" id="2999072"/>
    <lineage>
        <taxon>Bacteria</taxon>
        <taxon>Bacillati</taxon>
        <taxon>Bacillota</taxon>
        <taxon>Clostridia</taxon>
        <taxon>Eubacteriales</taxon>
        <taxon>Clostridiaceae</taxon>
        <taxon>Clostridium</taxon>
    </lineage>
</organism>
<keyword evidence="3" id="KW-1185">Reference proteome</keyword>
<dbReference type="EMBL" id="JAPQFJ010000029">
    <property type="protein sequence ID" value="MCY6960446.1"/>
    <property type="molecule type" value="Genomic_DNA"/>
</dbReference>
<dbReference type="InterPro" id="IPR006675">
    <property type="entry name" value="HDIG_dom"/>
</dbReference>
<protein>
    <submittedName>
        <fullName evidence="2">HDIG domain-containing protein</fullName>
    </submittedName>
</protein>
<evidence type="ECO:0000259" key="1">
    <source>
        <dbReference type="Pfam" id="PF01966"/>
    </source>
</evidence>
<proteinExistence type="predicted"/>
<reference evidence="2" key="1">
    <citation type="submission" date="2022-12" db="EMBL/GenBank/DDBJ databases">
        <title>Clostridium sp. nov., isolated from industrial wastewater.</title>
        <authorList>
            <person name="Jiayan W."/>
        </authorList>
    </citation>
    <scope>NUCLEOTIDE SEQUENCE</scope>
    <source>
        <strain evidence="2">ZC22-4</strain>
    </source>
</reference>
<dbReference type="RefSeq" id="WP_268062883.1">
    <property type="nucleotide sequence ID" value="NZ_JAPQFJ010000029.1"/>
</dbReference>
<name>A0ABT4DDQ7_9CLOT</name>
<dbReference type="NCBIfam" id="TIGR00277">
    <property type="entry name" value="HDIG"/>
    <property type="match status" value="1"/>
</dbReference>
<dbReference type="InterPro" id="IPR006674">
    <property type="entry name" value="HD_domain"/>
</dbReference>
<evidence type="ECO:0000313" key="3">
    <source>
        <dbReference type="Proteomes" id="UP001144612"/>
    </source>
</evidence>
<dbReference type="Gene3D" id="1.10.3210.10">
    <property type="entry name" value="Hypothetical protein af1432"/>
    <property type="match status" value="1"/>
</dbReference>
<comment type="caution">
    <text evidence="2">The sequence shown here is derived from an EMBL/GenBank/DDBJ whole genome shotgun (WGS) entry which is preliminary data.</text>
</comment>
<evidence type="ECO:0000313" key="2">
    <source>
        <dbReference type="EMBL" id="MCY6960446.1"/>
    </source>
</evidence>
<gene>
    <name evidence="2" type="ORF">OW729_17730</name>
</gene>
<accession>A0ABT4DDQ7</accession>
<dbReference type="Proteomes" id="UP001144612">
    <property type="component" value="Unassembled WGS sequence"/>
</dbReference>
<dbReference type="SUPFAM" id="SSF109604">
    <property type="entry name" value="HD-domain/PDEase-like"/>
    <property type="match status" value="1"/>
</dbReference>